<evidence type="ECO:0000256" key="2">
    <source>
        <dbReference type="ARBA" id="ARBA00022840"/>
    </source>
</evidence>
<dbReference type="SMART" id="SM00490">
    <property type="entry name" value="HELICc"/>
    <property type="match status" value="1"/>
</dbReference>
<dbReference type="Pfam" id="PF00270">
    <property type="entry name" value="DEAD"/>
    <property type="match status" value="1"/>
</dbReference>
<dbReference type="InterPro" id="IPR014001">
    <property type="entry name" value="Helicase_ATP-bd"/>
</dbReference>
<dbReference type="InterPro" id="IPR011545">
    <property type="entry name" value="DEAD/DEAH_box_helicase_dom"/>
</dbReference>
<proteinExistence type="predicted"/>
<keyword evidence="5" id="KW-0347">Helicase</keyword>
<organism evidence="5 6">
    <name type="scientific">Pedobacter cryoconitis</name>
    <dbReference type="NCBI Taxonomy" id="188932"/>
    <lineage>
        <taxon>Bacteria</taxon>
        <taxon>Pseudomonadati</taxon>
        <taxon>Bacteroidota</taxon>
        <taxon>Sphingobacteriia</taxon>
        <taxon>Sphingobacteriales</taxon>
        <taxon>Sphingobacteriaceae</taxon>
        <taxon>Pedobacter</taxon>
    </lineage>
</organism>
<dbReference type="Proteomes" id="UP000521017">
    <property type="component" value="Unassembled WGS sequence"/>
</dbReference>
<dbReference type="Pfam" id="PF00271">
    <property type="entry name" value="Helicase_C"/>
    <property type="match status" value="1"/>
</dbReference>
<dbReference type="InterPro" id="IPR001650">
    <property type="entry name" value="Helicase_C-like"/>
</dbReference>
<dbReference type="RefSeq" id="WP_221450913.1">
    <property type="nucleotide sequence ID" value="NZ_JACHCC010000007.1"/>
</dbReference>
<keyword evidence="5" id="KW-0378">Hydrolase</keyword>
<dbReference type="PROSITE" id="PS51192">
    <property type="entry name" value="HELICASE_ATP_BIND_1"/>
    <property type="match status" value="1"/>
</dbReference>
<dbReference type="InterPro" id="IPR027417">
    <property type="entry name" value="P-loop_NTPase"/>
</dbReference>
<dbReference type="PANTHER" id="PTHR47962">
    <property type="entry name" value="ATP-DEPENDENT HELICASE LHR-RELATED-RELATED"/>
    <property type="match status" value="1"/>
</dbReference>
<dbReference type="GO" id="GO:0016887">
    <property type="term" value="F:ATP hydrolysis activity"/>
    <property type="evidence" value="ECO:0007669"/>
    <property type="project" value="TreeGrafter"/>
</dbReference>
<dbReference type="GO" id="GO:0005524">
    <property type="term" value="F:ATP binding"/>
    <property type="evidence" value="ECO:0007669"/>
    <property type="project" value="UniProtKB-KW"/>
</dbReference>
<dbReference type="InterPro" id="IPR052511">
    <property type="entry name" value="ATP-dep_Helicase"/>
</dbReference>
<feature type="domain" description="Helicase C-terminal" evidence="4">
    <location>
        <begin position="215"/>
        <end position="370"/>
    </location>
</feature>
<dbReference type="GO" id="GO:0004386">
    <property type="term" value="F:helicase activity"/>
    <property type="evidence" value="ECO:0007669"/>
    <property type="project" value="UniProtKB-KW"/>
</dbReference>
<dbReference type="EMBL" id="JACHCC010000007">
    <property type="protein sequence ID" value="MBB6500840.1"/>
    <property type="molecule type" value="Genomic_DNA"/>
</dbReference>
<evidence type="ECO:0000259" key="3">
    <source>
        <dbReference type="PROSITE" id="PS51192"/>
    </source>
</evidence>
<evidence type="ECO:0000313" key="6">
    <source>
        <dbReference type="Proteomes" id="UP000521017"/>
    </source>
</evidence>
<reference evidence="5 6" key="1">
    <citation type="submission" date="2020-08" db="EMBL/GenBank/DDBJ databases">
        <title>Genomic Encyclopedia of Type Strains, Phase IV (KMG-V): Genome sequencing to study the core and pangenomes of soil and plant-associated prokaryotes.</title>
        <authorList>
            <person name="Whitman W."/>
        </authorList>
    </citation>
    <scope>NUCLEOTIDE SEQUENCE [LARGE SCALE GENOMIC DNA]</scope>
    <source>
        <strain evidence="5 6">M2T3</strain>
    </source>
</reference>
<dbReference type="SMART" id="SM00487">
    <property type="entry name" value="DEXDc"/>
    <property type="match status" value="1"/>
</dbReference>
<accession>A0A7X0MKL9</accession>
<dbReference type="AlphaFoldDB" id="A0A7X0MKL9"/>
<evidence type="ECO:0000256" key="1">
    <source>
        <dbReference type="ARBA" id="ARBA00022741"/>
    </source>
</evidence>
<evidence type="ECO:0000313" key="5">
    <source>
        <dbReference type="EMBL" id="MBB6500840.1"/>
    </source>
</evidence>
<evidence type="ECO:0000259" key="4">
    <source>
        <dbReference type="PROSITE" id="PS51194"/>
    </source>
</evidence>
<dbReference type="GO" id="GO:0003677">
    <property type="term" value="F:DNA binding"/>
    <property type="evidence" value="ECO:0007669"/>
    <property type="project" value="TreeGrafter"/>
</dbReference>
<gene>
    <name evidence="5" type="ORF">HDF25_002999</name>
</gene>
<dbReference type="SUPFAM" id="SSF52540">
    <property type="entry name" value="P-loop containing nucleoside triphosphate hydrolases"/>
    <property type="match status" value="1"/>
</dbReference>
<comment type="caution">
    <text evidence="5">The sequence shown here is derived from an EMBL/GenBank/DDBJ whole genome shotgun (WGS) entry which is preliminary data.</text>
</comment>
<dbReference type="EC" id="3.6.4.-" evidence="5"/>
<dbReference type="PANTHER" id="PTHR47962:SF5">
    <property type="entry name" value="ATP-DEPENDENT HELICASE LHR-RELATED"/>
    <property type="match status" value="1"/>
</dbReference>
<sequence>MRPIQAAAIEKIMTTPLNLILASRTASGKTEAAFLPILSKVDFTQPSVQVLYISPLIALINDQFTRIEDLCAYLDVSVTKWHGEASQARKKNLVKNPNGVLLITPESLEAMLVNAPYNANTLFSGLKYVVIDEIHSFIGADRGIQLKSILSRLQYLNTDKFVVVGLSATIGDYTEAKKMTGDPDHTKVLLDRTAKEMEANFKYFKMEAADLPLALMKDLYLNTMANKVLIFPNSRGRAEEIAVKLKKISDKVNGHANYFSHHSSIDKELREYIEHFAKTNVRFPFAISCTSTLELGIDIGSVDKVVQVDATYSISSLIQRIGRSGRRDGEVSKLLFYATDKWNLLQSLACFDLYKEGFIEPVNVVRQPFDILLHQMLAYVKQLSSCTRAMLWERVRENYAFDQVAEQDFDAILTQLLEKDLLELIGGELIIGVEGEWVVNNKDFYSVFKTEPTYKVLNYDKPIGEIPFSPQLNEDENLLLAARIWKIIEVDHKAKKISVIPAKDGKKPIFSGSGADLHPKIRERMLQLLLESEEITELDETSIDILREFRSEFRNYRIESLEDDRPALLKEGTIQLYTFHGTRVNKSLHFLFDLIGQESNYLEQTSSFTFTGGKAELLSFIAEAIQILEDIDFHLENIVLTKPSIMEFSKWGHFLPLQLKCRLLNDKYFDFYGARDFLDRVSLVVVEFE</sequence>
<feature type="domain" description="Helicase ATP-binding" evidence="3">
    <location>
        <begin position="10"/>
        <end position="188"/>
    </location>
</feature>
<dbReference type="PROSITE" id="PS51194">
    <property type="entry name" value="HELICASE_CTER"/>
    <property type="match status" value="1"/>
</dbReference>
<name>A0A7X0MKL9_9SPHI</name>
<keyword evidence="2" id="KW-0067">ATP-binding</keyword>
<keyword evidence="1" id="KW-0547">Nucleotide-binding</keyword>
<protein>
    <submittedName>
        <fullName evidence="5">ATP-dependent Lhr-like helicase</fullName>
        <ecNumber evidence="5">3.6.4.-</ecNumber>
    </submittedName>
</protein>
<dbReference type="Gene3D" id="3.40.50.300">
    <property type="entry name" value="P-loop containing nucleotide triphosphate hydrolases"/>
    <property type="match status" value="2"/>
</dbReference>